<comment type="caution">
    <text evidence="4">The sequence shown here is derived from an EMBL/GenBank/DDBJ whole genome shotgun (WGS) entry which is preliminary data.</text>
</comment>
<dbReference type="InterPro" id="IPR001647">
    <property type="entry name" value="HTH_TetR"/>
</dbReference>
<evidence type="ECO:0000313" key="5">
    <source>
        <dbReference type="Proteomes" id="UP000012081"/>
    </source>
</evidence>
<keyword evidence="5" id="KW-1185">Reference proteome</keyword>
<dbReference type="Pfam" id="PF00440">
    <property type="entry name" value="TetR_N"/>
    <property type="match status" value="1"/>
</dbReference>
<dbReference type="InterPro" id="IPR023772">
    <property type="entry name" value="DNA-bd_HTH_TetR-type_CS"/>
</dbReference>
<dbReference type="PROSITE" id="PS50977">
    <property type="entry name" value="HTH_TETR_2"/>
    <property type="match status" value="1"/>
</dbReference>
<dbReference type="STRING" id="1300222.I532_07550"/>
<proteinExistence type="predicted"/>
<dbReference type="SUPFAM" id="SSF46689">
    <property type="entry name" value="Homeodomain-like"/>
    <property type="match status" value="1"/>
</dbReference>
<dbReference type="Pfam" id="PF08360">
    <property type="entry name" value="TetR_C_5"/>
    <property type="match status" value="1"/>
</dbReference>
<dbReference type="EMBL" id="APBN01000002">
    <property type="protein sequence ID" value="EMT53852.1"/>
    <property type="molecule type" value="Genomic_DNA"/>
</dbReference>
<dbReference type="RefSeq" id="WP_003387398.1">
    <property type="nucleotide sequence ID" value="NZ_APBN01000002.1"/>
</dbReference>
<dbReference type="InterPro" id="IPR013571">
    <property type="entry name" value="Tscrpt_reg_QacR_C"/>
</dbReference>
<dbReference type="PANTHER" id="PTHR30055">
    <property type="entry name" value="HTH-TYPE TRANSCRIPTIONAL REGULATOR RUTR"/>
    <property type="match status" value="1"/>
</dbReference>
<dbReference type="GO" id="GO:0003700">
    <property type="term" value="F:DNA-binding transcription factor activity"/>
    <property type="evidence" value="ECO:0007669"/>
    <property type="project" value="InterPro"/>
</dbReference>
<reference evidence="4 5" key="1">
    <citation type="submission" date="2013-03" db="EMBL/GenBank/DDBJ databases">
        <title>Assembly of a new bacterial strain Brevibacillus borstelensis AK1.</title>
        <authorList>
            <person name="Rajan I."/>
            <person name="PoliReddy D."/>
            <person name="Sugumar T."/>
            <person name="Rathinam K."/>
            <person name="Alqarawi S."/>
            <person name="Khalil A.B."/>
            <person name="Sivakumar N."/>
        </authorList>
    </citation>
    <scope>NUCLEOTIDE SEQUENCE [LARGE SCALE GENOMIC DNA]</scope>
    <source>
        <strain evidence="4 5">AK1</strain>
    </source>
</reference>
<organism evidence="4 5">
    <name type="scientific">Brevibacillus borstelensis AK1</name>
    <dbReference type="NCBI Taxonomy" id="1300222"/>
    <lineage>
        <taxon>Bacteria</taxon>
        <taxon>Bacillati</taxon>
        <taxon>Bacillota</taxon>
        <taxon>Bacilli</taxon>
        <taxon>Bacillales</taxon>
        <taxon>Paenibacillaceae</taxon>
        <taxon>Brevibacillus</taxon>
    </lineage>
</organism>
<keyword evidence="1 2" id="KW-0238">DNA-binding</keyword>
<dbReference type="PATRIC" id="fig|1300222.3.peg.1556"/>
<dbReference type="InterPro" id="IPR009057">
    <property type="entry name" value="Homeodomain-like_sf"/>
</dbReference>
<dbReference type="Proteomes" id="UP000012081">
    <property type="component" value="Unassembled WGS sequence"/>
</dbReference>
<dbReference type="AlphaFoldDB" id="M8DK68"/>
<dbReference type="PRINTS" id="PR00455">
    <property type="entry name" value="HTHTETR"/>
</dbReference>
<feature type="domain" description="HTH tetR-type" evidence="3">
    <location>
        <begin position="9"/>
        <end position="69"/>
    </location>
</feature>
<dbReference type="GO" id="GO:0045892">
    <property type="term" value="P:negative regulation of DNA-templated transcription"/>
    <property type="evidence" value="ECO:0007669"/>
    <property type="project" value="InterPro"/>
</dbReference>
<evidence type="ECO:0000256" key="2">
    <source>
        <dbReference type="PROSITE-ProRule" id="PRU00335"/>
    </source>
</evidence>
<dbReference type="GO" id="GO:0000976">
    <property type="term" value="F:transcription cis-regulatory region binding"/>
    <property type="evidence" value="ECO:0007669"/>
    <property type="project" value="TreeGrafter"/>
</dbReference>
<dbReference type="InterPro" id="IPR050109">
    <property type="entry name" value="HTH-type_TetR-like_transc_reg"/>
</dbReference>
<evidence type="ECO:0000313" key="4">
    <source>
        <dbReference type="EMBL" id="EMT53852.1"/>
    </source>
</evidence>
<sequence length="197" mass="22474">MTRRRLEGEKTKQHIAEKATELFAQKGYAATSIEDICLAADASKGSLYYHFKNKEQLFLYLLEKNQQEWEEKWARYSAPYPTATEKLYALADFFVDEFLNHPLKKAAEEFSGSKLAEPEILEQVINLTKTAHQVYIPIFEKGIEAGEFEADEPAALAYLLDGFLSGVCSAAYYDHPDQLHTYMRKSIDVFIKGTGKK</sequence>
<dbReference type="InterPro" id="IPR036271">
    <property type="entry name" value="Tet_transcr_reg_TetR-rel_C_sf"/>
</dbReference>
<dbReference type="OrthoDB" id="9785164at2"/>
<dbReference type="Gene3D" id="1.10.10.60">
    <property type="entry name" value="Homeodomain-like"/>
    <property type="match status" value="1"/>
</dbReference>
<dbReference type="PANTHER" id="PTHR30055:SF211">
    <property type="entry name" value="TRANSCRIPTIONAL REGULATOR, TETR FAMILY"/>
    <property type="match status" value="1"/>
</dbReference>
<name>M8DK68_9BACL</name>
<feature type="DNA-binding region" description="H-T-H motif" evidence="2">
    <location>
        <begin position="32"/>
        <end position="51"/>
    </location>
</feature>
<dbReference type="SUPFAM" id="SSF48498">
    <property type="entry name" value="Tetracyclin repressor-like, C-terminal domain"/>
    <property type="match status" value="1"/>
</dbReference>
<dbReference type="PROSITE" id="PS01081">
    <property type="entry name" value="HTH_TETR_1"/>
    <property type="match status" value="1"/>
</dbReference>
<gene>
    <name evidence="4" type="ORF">I532_07550</name>
</gene>
<evidence type="ECO:0000259" key="3">
    <source>
        <dbReference type="PROSITE" id="PS50977"/>
    </source>
</evidence>
<evidence type="ECO:0000256" key="1">
    <source>
        <dbReference type="ARBA" id="ARBA00023125"/>
    </source>
</evidence>
<protein>
    <submittedName>
        <fullName evidence="4">Transcriptional regulator</fullName>
    </submittedName>
</protein>
<dbReference type="Gene3D" id="1.10.357.10">
    <property type="entry name" value="Tetracycline Repressor, domain 2"/>
    <property type="match status" value="1"/>
</dbReference>
<accession>M8DK68</accession>